<accession>A0A699SLP4</accession>
<gene>
    <name evidence="1" type="ORF">Tci_870666</name>
</gene>
<reference evidence="1" key="1">
    <citation type="journal article" date="2019" name="Sci. Rep.">
        <title>Draft genome of Tanacetum cinerariifolium, the natural source of mosquito coil.</title>
        <authorList>
            <person name="Yamashiro T."/>
            <person name="Shiraishi A."/>
            <person name="Satake H."/>
            <person name="Nakayama K."/>
        </authorList>
    </citation>
    <scope>NUCLEOTIDE SEQUENCE</scope>
</reference>
<proteinExistence type="predicted"/>
<organism evidence="1">
    <name type="scientific">Tanacetum cinerariifolium</name>
    <name type="common">Dalmatian daisy</name>
    <name type="synonym">Chrysanthemum cinerariifolium</name>
    <dbReference type="NCBI Taxonomy" id="118510"/>
    <lineage>
        <taxon>Eukaryota</taxon>
        <taxon>Viridiplantae</taxon>
        <taxon>Streptophyta</taxon>
        <taxon>Embryophyta</taxon>
        <taxon>Tracheophyta</taxon>
        <taxon>Spermatophyta</taxon>
        <taxon>Magnoliopsida</taxon>
        <taxon>eudicotyledons</taxon>
        <taxon>Gunneridae</taxon>
        <taxon>Pentapetalae</taxon>
        <taxon>asterids</taxon>
        <taxon>campanulids</taxon>
        <taxon>Asterales</taxon>
        <taxon>Asteraceae</taxon>
        <taxon>Asteroideae</taxon>
        <taxon>Anthemideae</taxon>
        <taxon>Anthemidinae</taxon>
        <taxon>Tanacetum</taxon>
    </lineage>
</organism>
<sequence>MSELKKIDHSTKALAALKSQVLMVVESEKTPSKILKIKKEHDEKQKMPKYTIKPIDKATLKKYDQKISLFQTMHDNKTINKNPTNNTLYHALIEALIEDEKAIDKGVADT</sequence>
<comment type="caution">
    <text evidence="1">The sequence shown here is derived from an EMBL/GenBank/DDBJ whole genome shotgun (WGS) entry which is preliminary data.</text>
</comment>
<dbReference type="EMBL" id="BKCJ011173670">
    <property type="protein sequence ID" value="GFC98696.1"/>
    <property type="molecule type" value="Genomic_DNA"/>
</dbReference>
<protein>
    <submittedName>
        <fullName evidence="1">Uncharacterized protein</fullName>
    </submittedName>
</protein>
<evidence type="ECO:0000313" key="1">
    <source>
        <dbReference type="EMBL" id="GFC98696.1"/>
    </source>
</evidence>
<dbReference type="AlphaFoldDB" id="A0A699SLP4"/>
<name>A0A699SLP4_TANCI</name>
<feature type="non-terminal residue" evidence="1">
    <location>
        <position position="110"/>
    </location>
</feature>